<sequence>MILDAPWTGLDAEAEHEVHTALRQHLAAAARARGGRPGGRAGTGLADQAGGRGARRPDPLPRHLGYFPADRVLGRVLRWRSRAS</sequence>
<proteinExistence type="predicted"/>
<keyword evidence="3" id="KW-1185">Reference proteome</keyword>
<organism evidence="2 3">
    <name type="scientific">Streptomyces morookaense</name>
    <name type="common">Streptoverticillium morookaense</name>
    <dbReference type="NCBI Taxonomy" id="1970"/>
    <lineage>
        <taxon>Bacteria</taxon>
        <taxon>Bacillati</taxon>
        <taxon>Actinomycetota</taxon>
        <taxon>Actinomycetes</taxon>
        <taxon>Kitasatosporales</taxon>
        <taxon>Streptomycetaceae</taxon>
        <taxon>Streptomyces</taxon>
    </lineage>
</organism>
<reference evidence="2 3" key="1">
    <citation type="submission" date="2020-04" db="EMBL/GenBank/DDBJ databases">
        <title>Draft Genome Sequence of Streptomyces morookaense DSM 40503, an 8-azaguanine-producing strain.</title>
        <authorList>
            <person name="Qi J."/>
            <person name="Gao J.-M."/>
        </authorList>
    </citation>
    <scope>NUCLEOTIDE SEQUENCE [LARGE SCALE GENOMIC DNA]</scope>
    <source>
        <strain evidence="2 3">DSM 40503</strain>
    </source>
</reference>
<name>A0A7Y7E826_STRMO</name>
<comment type="caution">
    <text evidence="2">The sequence shown here is derived from an EMBL/GenBank/DDBJ whole genome shotgun (WGS) entry which is preliminary data.</text>
</comment>
<evidence type="ECO:0000313" key="2">
    <source>
        <dbReference type="EMBL" id="NVK78872.1"/>
    </source>
</evidence>
<gene>
    <name evidence="2" type="ORF">HG542_14500</name>
</gene>
<evidence type="ECO:0000313" key="3">
    <source>
        <dbReference type="Proteomes" id="UP000587462"/>
    </source>
</evidence>
<dbReference type="RefSeq" id="WP_171081372.1">
    <property type="nucleotide sequence ID" value="NZ_BNBU01000006.1"/>
</dbReference>
<feature type="region of interest" description="Disordered" evidence="1">
    <location>
        <begin position="28"/>
        <end position="64"/>
    </location>
</feature>
<accession>A0A7Y7E826</accession>
<dbReference type="Proteomes" id="UP000587462">
    <property type="component" value="Unassembled WGS sequence"/>
</dbReference>
<dbReference type="AlphaFoldDB" id="A0A7Y7E826"/>
<dbReference type="EMBL" id="JABBXF010000030">
    <property type="protein sequence ID" value="NVK78872.1"/>
    <property type="molecule type" value="Genomic_DNA"/>
</dbReference>
<evidence type="ECO:0000256" key="1">
    <source>
        <dbReference type="SAM" id="MobiDB-lite"/>
    </source>
</evidence>
<protein>
    <submittedName>
        <fullName evidence="2">Uncharacterized protein</fullName>
    </submittedName>
</protein>